<accession>A0ABX1EWC6</accession>
<evidence type="ECO:0000313" key="2">
    <source>
        <dbReference type="Proteomes" id="UP000765160"/>
    </source>
</evidence>
<dbReference type="Proteomes" id="UP000765160">
    <property type="component" value="Unassembled WGS sequence"/>
</dbReference>
<reference evidence="1 2" key="1">
    <citation type="submission" date="2020-03" db="EMBL/GenBank/DDBJ databases">
        <title>Roseomonas selenitidurans sp. nov. isolated from soil.</title>
        <authorList>
            <person name="Liu H."/>
        </authorList>
    </citation>
    <scope>NUCLEOTIDE SEQUENCE [LARGE SCALE GENOMIC DNA]</scope>
    <source>
        <strain evidence="1 2">JCM 15073</strain>
    </source>
</reference>
<dbReference type="EMBL" id="JAAVTX010000002">
    <property type="protein sequence ID" value="NKE44224.1"/>
    <property type="molecule type" value="Genomic_DNA"/>
</dbReference>
<sequence>MNLLGGQARQLRLALQQAPDHAVGRVVAMLDGLADRSMIDEVLNSVRPRLRRLQPPRPLRLPRLLFLPLEAALVPAAGWRPGSNLVPRSAITPIAALVSGALPDLAEQVEAGTVGHSLTDHAVVAALGARLWPAASMVATPQVPRGWVAAGLPESAALPILALCAAVWRQAVPLWQARTAASAGAMEALALARAALAPLVADGAAPLSAGLTLLLRAALAPGQIATLATSLSAQIHPVAERALASMLADDAAAVAAATSPDEMAQTAGLLARRLADLEHTANALVRDQRQRHAAILRRDTGQACHARFAAALVETLLVPLARVAAGPRAEDSVVAMLEGAARDLRRLEAAGRRLGQELAFDRSLRDAVAQITRLAATPAGLNRIEFARLVEILAGPDAALALQAEPG</sequence>
<protein>
    <submittedName>
        <fullName evidence="1">Uncharacterized protein</fullName>
    </submittedName>
</protein>
<gene>
    <name evidence="1" type="ORF">HB662_05510</name>
</gene>
<keyword evidence="2" id="KW-1185">Reference proteome</keyword>
<name>A0ABX1EWC6_9PROT</name>
<comment type="caution">
    <text evidence="1">The sequence shown here is derived from an EMBL/GenBank/DDBJ whole genome shotgun (WGS) entry which is preliminary data.</text>
</comment>
<organism evidence="1 2">
    <name type="scientific">Falsiroseomonas frigidaquae</name>
    <dbReference type="NCBI Taxonomy" id="487318"/>
    <lineage>
        <taxon>Bacteria</taxon>
        <taxon>Pseudomonadati</taxon>
        <taxon>Pseudomonadota</taxon>
        <taxon>Alphaproteobacteria</taxon>
        <taxon>Acetobacterales</taxon>
        <taxon>Roseomonadaceae</taxon>
        <taxon>Falsiroseomonas</taxon>
    </lineage>
</organism>
<evidence type="ECO:0000313" key="1">
    <source>
        <dbReference type="EMBL" id="NKE44224.1"/>
    </source>
</evidence>
<dbReference type="RefSeq" id="WP_168048052.1">
    <property type="nucleotide sequence ID" value="NZ_JAATJR010000002.1"/>
</dbReference>
<proteinExistence type="predicted"/>